<dbReference type="InterPro" id="IPR012340">
    <property type="entry name" value="NA-bd_OB-fold"/>
</dbReference>
<name>A0ABR4LIV5_9EURO</name>
<dbReference type="Pfam" id="PF02765">
    <property type="entry name" value="POT1"/>
    <property type="match status" value="1"/>
</dbReference>
<dbReference type="EMBL" id="JBFXLQ010000053">
    <property type="protein sequence ID" value="KAL2863322.1"/>
    <property type="molecule type" value="Genomic_DNA"/>
</dbReference>
<feature type="compositionally biased region" description="Acidic residues" evidence="1">
    <location>
        <begin position="704"/>
        <end position="731"/>
    </location>
</feature>
<protein>
    <recommendedName>
        <fullName evidence="2">Telomeric single stranded DNA binding POT1/Cdc13 domain-containing protein</fullName>
    </recommendedName>
</protein>
<dbReference type="GeneID" id="98148798"/>
<sequence>MDTDDQPPGAGALRSTAIPIAQLSPDVDRLEERSIYSVVTLLWPYSSSTKSLSFLLAEPDFRLRRSNGQVKVLFHGHVAAEVAKSHVGIGDKVYLSLAGSRLVKNDAVAQTPGKSVSWDLHFDGSAFFEVWRDSNLLSVVKVNRSSSPPALDNVTTIPSTPGPNGNTLAYASGPLDSTKSWQSPAFLERSRISFGLTDTTYDPFAEEDGYVPGKGRKRPRFSMRSNEWRVLDEPESPGEKDLPGDWMAIFDEELASGSDGGEETTTQEADDVPISSPPQVVTSAAPSTYAGVATIVFQPDVSDSTAEQPADRTVDGTAFLHPDIAPRSVPELAKGRVSDDVSHPPTDTPRLQPVPSPGLPDPSPIATPSSPSGCLISGVDTATAQSIPPSVLRSEVISEPRGSDTSQVLSDGEAVQIDEDDAVTVYTDDVQVLPESVPSSDVASFSPQDNKEATTTPAVEGQPDGAVGHTLQQAEADIMEAVTPVVSVKQPNEESEPGFEGREEDANVKLPSPDGGEKSERDEQISERSSEEAEEQSERMSATRSELEGHGAETASAEGDRVRFARNESNSPEESREVSEEPDRAYEDEEEDDVSRSDKGTSYPGDYEEDHEEEYEGYYDGGYEEDYEEEEVEHLPQDGYDGSGSEIESDYEEEPQASIAPKKAEPEIIVLDSDSEDEISTQRPNDMASREMGEPSEGSYDSVDRDDVEEEFYDEVRYEDEELEEEEGYESDEGREYEMEEELEDEQKEGDRGPMNEYPEEELSSGSERMVGETLDEGFAEDHYHSENAQARPDVGLEAVPAEPPEIPGQAPKLDELPASHEHFEEIQTISDRPHGSLRYLATVSGSAERIEDVSESLHGIYGMAIDPSLYEFGAQQDHVSPGVSAEDYPPKGSADTSKGPVAKSPESKRAGELALQLDGASPPAIAAESTTELMDLSIRHAAEHLVTPGPSQQVAANERPTFIEISDQVLPTPDLTQEATALKVAKKPPPSTPPGAQIIDVLDEEGPSLTTMVKSEVIIDKQEHEEGSEHEPLVVAADAAEPPPSEGDQKVQASIEVDNESKAAIHTTSLSPIDRHYPGWRSKLSYFAPLATLIDHYNALVDTISIACEVRPPTKATAGKKDFILTLQVTDPSMAGTTVYAQILRPYKSALPTLQEGDAVLLRNFRVKSFDHSIILVSDCTSAWAVFSTSTEEPEVAGPPIEYGSEEKTFATDLRQWYVEGGMAMVADNQLQASVGRESRDVTPTSSSAPSDAGSIDLALREDRRDTSSSRGSKRRKSHRRITIHELRDGRRYTEVGSSPGEGSIHELRDGTVYANL</sequence>
<feature type="region of interest" description="Disordered" evidence="1">
    <location>
        <begin position="256"/>
        <end position="282"/>
    </location>
</feature>
<feature type="compositionally biased region" description="Basic residues" evidence="1">
    <location>
        <begin position="1273"/>
        <end position="1283"/>
    </location>
</feature>
<gene>
    <name evidence="3" type="ORF">BJX67DRAFT_384792</name>
</gene>
<feature type="compositionally biased region" description="Basic and acidic residues" evidence="1">
    <location>
        <begin position="573"/>
        <end position="585"/>
    </location>
</feature>
<feature type="compositionally biased region" description="Acidic residues" evidence="1">
    <location>
        <begin position="738"/>
        <end position="748"/>
    </location>
</feature>
<dbReference type="Proteomes" id="UP001610432">
    <property type="component" value="Unassembled WGS sequence"/>
</dbReference>
<feature type="compositionally biased region" description="Acidic residues" evidence="1">
    <location>
        <begin position="606"/>
        <end position="632"/>
    </location>
</feature>
<feature type="region of interest" description="Disordered" evidence="1">
    <location>
        <begin position="1236"/>
        <end position="1318"/>
    </location>
</feature>
<evidence type="ECO:0000313" key="4">
    <source>
        <dbReference type="Proteomes" id="UP001610432"/>
    </source>
</evidence>
<evidence type="ECO:0000313" key="3">
    <source>
        <dbReference type="EMBL" id="KAL2863322.1"/>
    </source>
</evidence>
<evidence type="ECO:0000259" key="2">
    <source>
        <dbReference type="SMART" id="SM00976"/>
    </source>
</evidence>
<feature type="compositionally biased region" description="Pro residues" evidence="1">
    <location>
        <begin position="352"/>
        <end position="365"/>
    </location>
</feature>
<feature type="compositionally biased region" description="Basic and acidic residues" evidence="1">
    <location>
        <begin position="515"/>
        <end position="531"/>
    </location>
</feature>
<feature type="domain" description="Telomeric single stranded DNA binding POT1/Cdc13" evidence="2">
    <location>
        <begin position="1088"/>
        <end position="1220"/>
    </location>
</feature>
<dbReference type="RefSeq" id="XP_070882301.1">
    <property type="nucleotide sequence ID" value="XM_071033726.1"/>
</dbReference>
<dbReference type="CDD" id="cd04497">
    <property type="entry name" value="hPOT1_OB1_like"/>
    <property type="match status" value="1"/>
</dbReference>
<dbReference type="SUPFAM" id="SSF50249">
    <property type="entry name" value="Nucleic acid-binding proteins"/>
    <property type="match status" value="1"/>
</dbReference>
<proteinExistence type="predicted"/>
<evidence type="ECO:0000256" key="1">
    <source>
        <dbReference type="SAM" id="MobiDB-lite"/>
    </source>
</evidence>
<feature type="region of interest" description="Disordered" evidence="1">
    <location>
        <begin position="434"/>
        <end position="769"/>
    </location>
</feature>
<keyword evidence="4" id="KW-1185">Reference proteome</keyword>
<feature type="region of interest" description="Disordered" evidence="1">
    <location>
        <begin position="303"/>
        <end position="410"/>
    </location>
</feature>
<organism evidence="3 4">
    <name type="scientific">Aspergillus lucknowensis</name>
    <dbReference type="NCBI Taxonomy" id="176173"/>
    <lineage>
        <taxon>Eukaryota</taxon>
        <taxon>Fungi</taxon>
        <taxon>Dikarya</taxon>
        <taxon>Ascomycota</taxon>
        <taxon>Pezizomycotina</taxon>
        <taxon>Eurotiomycetes</taxon>
        <taxon>Eurotiomycetidae</taxon>
        <taxon>Eurotiales</taxon>
        <taxon>Aspergillaceae</taxon>
        <taxon>Aspergillus</taxon>
        <taxon>Aspergillus subgen. Nidulantes</taxon>
    </lineage>
</organism>
<feature type="compositionally biased region" description="Basic and acidic residues" evidence="1">
    <location>
        <begin position="1284"/>
        <end position="1295"/>
    </location>
</feature>
<feature type="compositionally biased region" description="Polar residues" evidence="1">
    <location>
        <begin position="437"/>
        <end position="457"/>
    </location>
</feature>
<dbReference type="SMART" id="SM00976">
    <property type="entry name" value="Telo_bind"/>
    <property type="match status" value="1"/>
</dbReference>
<comment type="caution">
    <text evidence="3">The sequence shown here is derived from an EMBL/GenBank/DDBJ whole genome shotgun (WGS) entry which is preliminary data.</text>
</comment>
<feature type="compositionally biased region" description="Basic and acidic residues" evidence="1">
    <location>
        <begin position="333"/>
        <end position="342"/>
    </location>
</feature>
<dbReference type="InterPro" id="IPR011564">
    <property type="entry name" value="Telomer_end-bd_POT1/Cdc13"/>
</dbReference>
<dbReference type="Gene3D" id="2.40.50.140">
    <property type="entry name" value="Nucleic acid-binding proteins"/>
    <property type="match status" value="1"/>
</dbReference>
<accession>A0ABR4LIV5</accession>
<reference evidence="3 4" key="1">
    <citation type="submission" date="2024-07" db="EMBL/GenBank/DDBJ databases">
        <title>Section-level genome sequencing and comparative genomics of Aspergillus sections Usti and Cavernicolus.</title>
        <authorList>
            <consortium name="Lawrence Berkeley National Laboratory"/>
            <person name="Nybo J.L."/>
            <person name="Vesth T.C."/>
            <person name="Theobald S."/>
            <person name="Frisvad J.C."/>
            <person name="Larsen T.O."/>
            <person name="Kjaerboelling I."/>
            <person name="Rothschild-Mancinelli K."/>
            <person name="Lyhne E.K."/>
            <person name="Kogle M.E."/>
            <person name="Barry K."/>
            <person name="Clum A."/>
            <person name="Na H."/>
            <person name="Ledsgaard L."/>
            <person name="Lin J."/>
            <person name="Lipzen A."/>
            <person name="Kuo A."/>
            <person name="Riley R."/>
            <person name="Mondo S."/>
            <person name="Labutti K."/>
            <person name="Haridas S."/>
            <person name="Pangalinan J."/>
            <person name="Salamov A.A."/>
            <person name="Simmons B.A."/>
            <person name="Magnuson J.K."/>
            <person name="Chen J."/>
            <person name="Drula E."/>
            <person name="Henrissat B."/>
            <person name="Wiebenga A."/>
            <person name="Lubbers R.J."/>
            <person name="Gomes A.C."/>
            <person name="Macurrencykelacurrency M.R."/>
            <person name="Stajich J."/>
            <person name="Grigoriev I.V."/>
            <person name="Mortensen U.H."/>
            <person name="De Vries R.P."/>
            <person name="Baker S.E."/>
            <person name="Andersen M.R."/>
        </authorList>
    </citation>
    <scope>NUCLEOTIDE SEQUENCE [LARGE SCALE GENOMIC DNA]</scope>
    <source>
        <strain evidence="3 4">CBS 449.75</strain>
    </source>
</reference>
<feature type="region of interest" description="Disordered" evidence="1">
    <location>
        <begin position="879"/>
        <end position="911"/>
    </location>
</feature>
<feature type="compositionally biased region" description="Basic and acidic residues" evidence="1">
    <location>
        <begin position="1260"/>
        <end position="1269"/>
    </location>
</feature>